<evidence type="ECO:0000256" key="2">
    <source>
        <dbReference type="ARBA" id="ARBA00022448"/>
    </source>
</evidence>
<keyword evidence="3 7" id="KW-1134">Transmembrane beta strand</keyword>
<dbReference type="PROSITE" id="PS52016">
    <property type="entry name" value="TONB_DEPENDENT_REC_3"/>
    <property type="match status" value="1"/>
</dbReference>
<reference evidence="11" key="1">
    <citation type="submission" date="2014-04" db="EMBL/GenBank/DDBJ databases">
        <title>Whole-Genome optical mapping and complete genome sequence of Sphingobacterium deserti sp. nov., a new spaces isolated from desert in the west of China.</title>
        <authorList>
            <person name="Teng C."/>
            <person name="Zhou Z."/>
            <person name="Li X."/>
            <person name="Chen M."/>
            <person name="Lin M."/>
            <person name="Wang L."/>
            <person name="Su S."/>
            <person name="Zhang C."/>
            <person name="Zhang W."/>
        </authorList>
    </citation>
    <scope>NUCLEOTIDE SEQUENCE [LARGE SCALE GENOMIC DNA]</scope>
    <source>
        <strain evidence="11">ACCC05744</strain>
    </source>
</reference>
<dbReference type="Pfam" id="PF13715">
    <property type="entry name" value="CarbopepD_reg_2"/>
    <property type="match status" value="1"/>
</dbReference>
<evidence type="ECO:0000256" key="5">
    <source>
        <dbReference type="ARBA" id="ARBA00023136"/>
    </source>
</evidence>
<keyword evidence="5 7" id="KW-0472">Membrane</keyword>
<name>A0A0B8TAI9_9SPHI</name>
<dbReference type="SUPFAM" id="SSF56935">
    <property type="entry name" value="Porins"/>
    <property type="match status" value="1"/>
</dbReference>
<dbReference type="Gene3D" id="2.60.40.1120">
    <property type="entry name" value="Carboxypeptidase-like, regulatory domain"/>
    <property type="match status" value="1"/>
</dbReference>
<evidence type="ECO:0000313" key="10">
    <source>
        <dbReference type="EMBL" id="KGE15125.1"/>
    </source>
</evidence>
<evidence type="ECO:0000256" key="7">
    <source>
        <dbReference type="PROSITE-ProRule" id="PRU01360"/>
    </source>
</evidence>
<dbReference type="NCBIfam" id="TIGR04056">
    <property type="entry name" value="OMP_RagA_SusC"/>
    <property type="match status" value="1"/>
</dbReference>
<comment type="similarity">
    <text evidence="7">Belongs to the TonB-dependent receptor family.</text>
</comment>
<evidence type="ECO:0000256" key="1">
    <source>
        <dbReference type="ARBA" id="ARBA00004571"/>
    </source>
</evidence>
<protein>
    <submittedName>
        <fullName evidence="10">TonB-dependent receptor plug</fullName>
    </submittedName>
</protein>
<dbReference type="GO" id="GO:0009279">
    <property type="term" value="C:cell outer membrane"/>
    <property type="evidence" value="ECO:0007669"/>
    <property type="project" value="UniProtKB-SubCell"/>
</dbReference>
<evidence type="ECO:0000256" key="3">
    <source>
        <dbReference type="ARBA" id="ARBA00022452"/>
    </source>
</evidence>
<dbReference type="Gene3D" id="2.40.170.20">
    <property type="entry name" value="TonB-dependent receptor, beta-barrel domain"/>
    <property type="match status" value="1"/>
</dbReference>
<comment type="caution">
    <text evidence="10">The sequence shown here is derived from an EMBL/GenBank/DDBJ whole genome shotgun (WGS) entry which is preliminary data.</text>
</comment>
<keyword evidence="11" id="KW-1185">Reference proteome</keyword>
<dbReference type="InterPro" id="IPR023996">
    <property type="entry name" value="TonB-dep_OMP_SusC/RagA"/>
</dbReference>
<dbReference type="Pfam" id="PF07715">
    <property type="entry name" value="Plug"/>
    <property type="match status" value="1"/>
</dbReference>
<dbReference type="EMBL" id="JJMU01000019">
    <property type="protein sequence ID" value="KGE15125.1"/>
    <property type="molecule type" value="Genomic_DNA"/>
</dbReference>
<keyword evidence="2 7" id="KW-0813">Transport</keyword>
<dbReference type="eggNOG" id="COG4771">
    <property type="taxonomic scope" value="Bacteria"/>
</dbReference>
<proteinExistence type="inferred from homology"/>
<feature type="domain" description="TonB-dependent receptor plug" evidence="9">
    <location>
        <begin position="234"/>
        <end position="354"/>
    </location>
</feature>
<dbReference type="Gene3D" id="2.170.130.10">
    <property type="entry name" value="TonB-dependent receptor, plug domain"/>
    <property type="match status" value="1"/>
</dbReference>
<keyword evidence="6 7" id="KW-0998">Cell outer membrane</keyword>
<dbReference type="InterPro" id="IPR036942">
    <property type="entry name" value="Beta-barrel_TonB_sf"/>
</dbReference>
<gene>
    <name evidence="10" type="ORF">DI53_1123</name>
</gene>
<comment type="subcellular location">
    <subcellularLocation>
        <location evidence="1 7">Cell outer membrane</location>
        <topology evidence="1 7">Multi-pass membrane protein</topology>
    </subcellularLocation>
</comment>
<reference evidence="10 11" key="2">
    <citation type="journal article" date="2015" name="PLoS ONE">
        <title>Whole-Genome Optical Mapping and Finished Genome Sequence of Sphingobacterium deserti sp. nov., a New Species Isolated from the Western Desert of China.</title>
        <authorList>
            <person name="Teng C."/>
            <person name="Zhou Z."/>
            <person name="Molnar I."/>
            <person name="Li X."/>
            <person name="Tang R."/>
            <person name="Chen M."/>
            <person name="Wang L."/>
            <person name="Su S."/>
            <person name="Zhang W."/>
            <person name="Lin M."/>
        </authorList>
    </citation>
    <scope>NUCLEOTIDE SEQUENCE [LARGE SCALE GENOMIC DNA]</scope>
    <source>
        <strain evidence="11">ACCC05744</strain>
    </source>
</reference>
<sequence>MQIYNYFAALKRGSQRSFYLTNLIITVKLCIAMLISVVHVHAAVFAQKATIQVKNESLEKVFTSLRKQTGYDFLYVSADLKGTKPVTLTFVNSPINTILQAVFDKQPVTYTIKNDMVLVQRRSVAPKATVRQDSTVRKISGVVKTPDGNTLGGASITLQGGKAESTLTDATGKFTINAPVHSTISVSYVGYKSMPVAVGEQTWYDIVLTDSSSMLEEVVVAAMGIQRKRKTLVYSSAEISGSALNEARETNVANALTGKIAGVDATQVAAGPGGSSRVVIRGNGSLNSNQQPLYVINGIPMNNNNKGGGTNTTGLNIDRGDGISSINPDDIESMTVLKSGAAAALYGSQAANGVILITTKKGAARQGIGVEFRSNAMIGTPSAYPNYQYQYGSGNDGVKPTTQAQALSAGRLSYGAPIDGSSVVQFDGVSRPYSAVSVRDNINSFYRPSVDLTNSLAFSGGSETINYRVSLSDLRSQAQTPNSTFKRKTGNLSLQSKLGKNDFLKLESTIQYNREDRNNIAGVGYAERNPSWAVYLIGNTVDINSLRPGANAEGNEIPWNPVPAAPNPWFVVNNTGNSDDRDRFIGQFSAQVDLMKNLYVRGTIARDWESIDYMDYSPIGTAFTPRGLFNSNQEQNVKTNYLGIINYTSDFSENFGFTALLGGQADRNAYTFSAINGREFIVPNFISYTNLSILDNPSRIDTRFGTNSVFGQADFNYKSFLNLTVTGRQDWFSTLNRENNAIFYPSVGGSFILSDIVTLPWKMNFLKLRANWAQVGSSNVGPGDVIRMYQIRTGGFRGTTVQDGSSELIDVNLKPLTVTTSEGGFEMNFFNNRLGIDATYYSRITTNDILKPNISQTSGFLSGFINAGKISNKGVELMITGTPIRRDKFRWNITYNYAYNQSKIVELAPGLDFVEVGTGISGAVRILNAVGLPYGTVRGWKLLKDEQGRQVYNATSGYEERVEADLGIANPPHTMGLNNQFQYGDFSLSFLFDAKFGAVAFNNMWTYAMRFGLTESTLPGRDNPNGLTLEGVDRDGNPFSKTWPKEQLDTYYNNRGAMYSELQTFSTDFVKLRELVFSYRIPAKKLGIKGIESASIGIVGRNLAILYRDKAVRAAGLDPEMQQTVGNATGTAGTGEPRTRNFGFNLSVTF</sequence>
<evidence type="ECO:0000256" key="4">
    <source>
        <dbReference type="ARBA" id="ARBA00022692"/>
    </source>
</evidence>
<organism evidence="10 11">
    <name type="scientific">Sphingobacterium deserti</name>
    <dbReference type="NCBI Taxonomy" id="1229276"/>
    <lineage>
        <taxon>Bacteria</taxon>
        <taxon>Pseudomonadati</taxon>
        <taxon>Bacteroidota</taxon>
        <taxon>Sphingobacteriia</taxon>
        <taxon>Sphingobacteriales</taxon>
        <taxon>Sphingobacteriaceae</taxon>
        <taxon>Sphingobacterium</taxon>
    </lineage>
</organism>
<feature type="transmembrane region" description="Helical" evidence="8">
    <location>
        <begin position="20"/>
        <end position="46"/>
    </location>
</feature>
<dbReference type="AlphaFoldDB" id="A0A0B8TAI9"/>
<dbReference type="InterPro" id="IPR008969">
    <property type="entry name" value="CarboxyPept-like_regulatory"/>
</dbReference>
<dbReference type="OrthoDB" id="9768177at2"/>
<accession>A0A0B8TAI9</accession>
<dbReference type="InterPro" id="IPR037066">
    <property type="entry name" value="Plug_dom_sf"/>
</dbReference>
<evidence type="ECO:0000256" key="8">
    <source>
        <dbReference type="SAM" id="Phobius"/>
    </source>
</evidence>
<dbReference type="RefSeq" id="WP_052072090.1">
    <property type="nucleotide sequence ID" value="NZ_JJMU01000019.1"/>
</dbReference>
<dbReference type="SUPFAM" id="SSF49464">
    <property type="entry name" value="Carboxypeptidase regulatory domain-like"/>
    <property type="match status" value="1"/>
</dbReference>
<dbReference type="InterPro" id="IPR039426">
    <property type="entry name" value="TonB-dep_rcpt-like"/>
</dbReference>
<dbReference type="STRING" id="1229276.DI53_1123"/>
<dbReference type="NCBIfam" id="TIGR04057">
    <property type="entry name" value="SusC_RagA_signa"/>
    <property type="match status" value="1"/>
</dbReference>
<evidence type="ECO:0000256" key="6">
    <source>
        <dbReference type="ARBA" id="ARBA00023237"/>
    </source>
</evidence>
<dbReference type="InterPro" id="IPR012910">
    <property type="entry name" value="Plug_dom"/>
</dbReference>
<keyword evidence="8" id="KW-1133">Transmembrane helix</keyword>
<dbReference type="PATRIC" id="fig|1229276.3.peg.1162"/>
<keyword evidence="10" id="KW-0675">Receptor</keyword>
<dbReference type="InterPro" id="IPR023997">
    <property type="entry name" value="TonB-dep_OMP_SusC/RagA_CS"/>
</dbReference>
<evidence type="ECO:0000259" key="9">
    <source>
        <dbReference type="Pfam" id="PF07715"/>
    </source>
</evidence>
<keyword evidence="4 7" id="KW-0812">Transmembrane</keyword>
<evidence type="ECO:0000313" key="11">
    <source>
        <dbReference type="Proteomes" id="UP000031802"/>
    </source>
</evidence>
<dbReference type="Proteomes" id="UP000031802">
    <property type="component" value="Unassembled WGS sequence"/>
</dbReference>